<dbReference type="InterPro" id="IPR002921">
    <property type="entry name" value="Fungal_lipase-type"/>
</dbReference>
<evidence type="ECO:0000256" key="1">
    <source>
        <dbReference type="ARBA" id="ARBA00001024"/>
    </source>
</evidence>
<keyword evidence="21" id="KW-1185">Reference proteome</keyword>
<keyword evidence="7" id="KW-0812">Transmembrane</keyword>
<sequence>MPFSIWLTGHSLGGAVASLVGITFGVPTVTFEIPGDKLASERLHLPREPGADLPLWHFGHTADPIFVGVCNGPSSSCWYGGYAMETRCHTGKVCVWDTVKDNGWRVDIRSHRVRDVIDGILMKPDEFPLPNCVKETDCQDCGLWEFYDDRDPVETGSTSLTTTTTYAATSTTEAATSTTDTTTTITLTTTVDTQPSTTIHEPPTDPWPN</sequence>
<evidence type="ECO:0000256" key="6">
    <source>
        <dbReference type="ARBA" id="ARBA00013279"/>
    </source>
</evidence>
<evidence type="ECO:0000313" key="21">
    <source>
        <dbReference type="Proteomes" id="UP001476247"/>
    </source>
</evidence>
<evidence type="ECO:0000256" key="4">
    <source>
        <dbReference type="ARBA" id="ARBA00010701"/>
    </source>
</evidence>
<comment type="caution">
    <text evidence="20">The sequence shown here is derived from an EMBL/GenBank/DDBJ whole genome shotgun (WGS) entry which is preliminary data.</text>
</comment>
<dbReference type="Proteomes" id="UP001476247">
    <property type="component" value="Unassembled WGS sequence"/>
</dbReference>
<keyword evidence="12" id="KW-1133">Transmembrane helix</keyword>
<evidence type="ECO:0000256" key="9">
    <source>
        <dbReference type="ARBA" id="ARBA00022801"/>
    </source>
</evidence>
<evidence type="ECO:0000259" key="19">
    <source>
        <dbReference type="Pfam" id="PF01764"/>
    </source>
</evidence>
<dbReference type="PANTHER" id="PTHR47175:SF2">
    <property type="entry name" value="LIPASE ATG15-RELATED"/>
    <property type="match status" value="1"/>
</dbReference>
<evidence type="ECO:0000256" key="17">
    <source>
        <dbReference type="ARBA" id="ARBA00024663"/>
    </source>
</evidence>
<evidence type="ECO:0000256" key="8">
    <source>
        <dbReference type="ARBA" id="ARBA00022753"/>
    </source>
</evidence>
<organism evidence="20 21">
    <name type="scientific">Helicostylum pulchrum</name>
    <dbReference type="NCBI Taxonomy" id="562976"/>
    <lineage>
        <taxon>Eukaryota</taxon>
        <taxon>Fungi</taxon>
        <taxon>Fungi incertae sedis</taxon>
        <taxon>Mucoromycota</taxon>
        <taxon>Mucoromycotina</taxon>
        <taxon>Mucoromycetes</taxon>
        <taxon>Mucorales</taxon>
        <taxon>Mucorineae</taxon>
        <taxon>Mucoraceae</taxon>
        <taxon>Helicostylum</taxon>
    </lineage>
</organism>
<dbReference type="EMBL" id="BAABUJ010000008">
    <property type="protein sequence ID" value="GAA5797750.1"/>
    <property type="molecule type" value="Genomic_DNA"/>
</dbReference>
<keyword evidence="16" id="KW-0325">Glycoprotein</keyword>
<evidence type="ECO:0000256" key="14">
    <source>
        <dbReference type="ARBA" id="ARBA00023098"/>
    </source>
</evidence>
<comment type="catalytic activity">
    <reaction evidence="1">
        <text>a triacylglycerol + H2O = a diacylglycerol + a fatty acid + H(+)</text>
        <dbReference type="Rhea" id="RHEA:12044"/>
        <dbReference type="ChEBI" id="CHEBI:15377"/>
        <dbReference type="ChEBI" id="CHEBI:15378"/>
        <dbReference type="ChEBI" id="CHEBI:17855"/>
        <dbReference type="ChEBI" id="CHEBI:18035"/>
        <dbReference type="ChEBI" id="CHEBI:28868"/>
        <dbReference type="EC" id="3.1.1.3"/>
    </reaction>
</comment>
<evidence type="ECO:0000313" key="20">
    <source>
        <dbReference type="EMBL" id="GAA5797750.1"/>
    </source>
</evidence>
<reference evidence="20 21" key="1">
    <citation type="submission" date="2024-04" db="EMBL/GenBank/DDBJ databases">
        <title>genome sequences of Mucor flavus KT1a and Helicostylum pulchrum KT1b strains isolation_sourced from the surface of a dry-aged beef.</title>
        <authorList>
            <person name="Toyotome T."/>
            <person name="Hosono M."/>
            <person name="Torimaru M."/>
            <person name="Fukuda K."/>
            <person name="Mikami N."/>
        </authorList>
    </citation>
    <scope>NUCLEOTIDE SEQUENCE [LARGE SCALE GENOMIC DNA]</scope>
    <source>
        <strain evidence="20 21">KT1b</strain>
    </source>
</reference>
<name>A0ABP9XTV0_9FUNG</name>
<comment type="function">
    <text evidence="17">Lipase which is essential for lysis of subvacuolar cytoplasm to vacuole targeted bodies and intravacuolar autophagic bodies. Involved in the lysis of intravacuolar multivesicular body (MVB) vesicles. The intravacuolar membrane disintegration by ATG15 is critical to life span extension.</text>
</comment>
<feature type="domain" description="Fungal lipase-type" evidence="19">
    <location>
        <begin position="3"/>
        <end position="22"/>
    </location>
</feature>
<dbReference type="PANTHER" id="PTHR47175">
    <property type="entry name" value="LIPASE ATG15-RELATED"/>
    <property type="match status" value="1"/>
</dbReference>
<evidence type="ECO:0000256" key="5">
    <source>
        <dbReference type="ARBA" id="ARBA00011137"/>
    </source>
</evidence>
<keyword evidence="14" id="KW-0443">Lipid metabolism</keyword>
<dbReference type="CDD" id="cd00741">
    <property type="entry name" value="Lipase"/>
    <property type="match status" value="1"/>
</dbReference>
<dbReference type="SUPFAM" id="SSF53474">
    <property type="entry name" value="alpha/beta-Hydrolases"/>
    <property type="match status" value="1"/>
</dbReference>
<evidence type="ECO:0000256" key="12">
    <source>
        <dbReference type="ARBA" id="ARBA00022989"/>
    </source>
</evidence>
<comment type="similarity">
    <text evidence="4">Belongs to the AB hydrolase superfamily. Lipase family.</text>
</comment>
<dbReference type="InterPro" id="IPR029058">
    <property type="entry name" value="AB_hydrolase_fold"/>
</dbReference>
<dbReference type="InterPro" id="IPR050805">
    <property type="entry name" value="ATG15_Lipase"/>
</dbReference>
<protein>
    <recommendedName>
        <fullName evidence="6">triacylglycerol lipase</fullName>
        <ecNumber evidence="6">3.1.1.3</ecNumber>
    </recommendedName>
    <alternativeName>
        <fullName evidence="18">Autophagy-related protein 15</fullName>
    </alternativeName>
</protein>
<dbReference type="Gene3D" id="3.40.50.1820">
    <property type="entry name" value="alpha/beta hydrolase"/>
    <property type="match status" value="1"/>
</dbReference>
<keyword evidence="8" id="KW-0967">Endosome</keyword>
<evidence type="ECO:0000256" key="2">
    <source>
        <dbReference type="ARBA" id="ARBA00004270"/>
    </source>
</evidence>
<evidence type="ECO:0000256" key="15">
    <source>
        <dbReference type="ARBA" id="ARBA00023136"/>
    </source>
</evidence>
<keyword evidence="9" id="KW-0378">Hydrolase</keyword>
<gene>
    <name evidence="20" type="ORF">HPULCUR_003144</name>
</gene>
<evidence type="ECO:0000256" key="11">
    <source>
        <dbReference type="ARBA" id="ARBA00022968"/>
    </source>
</evidence>
<evidence type="ECO:0000256" key="13">
    <source>
        <dbReference type="ARBA" id="ARBA00023006"/>
    </source>
</evidence>
<keyword evidence="11" id="KW-0735">Signal-anchor</keyword>
<comment type="subcellular location">
    <subcellularLocation>
        <location evidence="3">Endosome</location>
        <location evidence="3">Multivesicular body membrane</location>
        <topology evidence="3">Single-pass type II membrane protein</topology>
    </subcellularLocation>
    <subcellularLocation>
        <location evidence="2">Prevacuolar compartment membrane</location>
        <topology evidence="2">Single-pass type II membrane protein</topology>
    </subcellularLocation>
</comment>
<evidence type="ECO:0000256" key="16">
    <source>
        <dbReference type="ARBA" id="ARBA00023180"/>
    </source>
</evidence>
<evidence type="ECO:0000256" key="10">
    <source>
        <dbReference type="ARBA" id="ARBA00022963"/>
    </source>
</evidence>
<accession>A0ABP9XTV0</accession>
<keyword evidence="15" id="KW-0472">Membrane</keyword>
<dbReference type="EC" id="3.1.1.3" evidence="6"/>
<evidence type="ECO:0000256" key="7">
    <source>
        <dbReference type="ARBA" id="ARBA00022692"/>
    </source>
</evidence>
<keyword evidence="13" id="KW-0072">Autophagy</keyword>
<comment type="subunit">
    <text evidence="5">Binds to both phosphatidylinositol (PI) and phosphatidylinositol 3,5-bisphosphate (PIP2).</text>
</comment>
<keyword evidence="10" id="KW-0442">Lipid degradation</keyword>
<dbReference type="Pfam" id="PF01764">
    <property type="entry name" value="Lipase_3"/>
    <property type="match status" value="1"/>
</dbReference>
<proteinExistence type="inferred from homology"/>
<evidence type="ECO:0000256" key="3">
    <source>
        <dbReference type="ARBA" id="ARBA00004343"/>
    </source>
</evidence>
<evidence type="ECO:0000256" key="18">
    <source>
        <dbReference type="ARBA" id="ARBA00029828"/>
    </source>
</evidence>